<protein>
    <recommendedName>
        <fullName evidence="4">AAA family ATPase</fullName>
    </recommendedName>
</protein>
<dbReference type="GO" id="GO:0006302">
    <property type="term" value="P:double-strand break repair"/>
    <property type="evidence" value="ECO:0007669"/>
    <property type="project" value="TreeGrafter"/>
</dbReference>
<evidence type="ECO:0000313" key="2">
    <source>
        <dbReference type="EMBL" id="GLS27205.1"/>
    </source>
</evidence>
<proteinExistence type="predicted"/>
<dbReference type="Pfam" id="PF13555">
    <property type="entry name" value="AAA_29"/>
    <property type="match status" value="1"/>
</dbReference>
<dbReference type="InterPro" id="IPR027417">
    <property type="entry name" value="P-loop_NTPase"/>
</dbReference>
<dbReference type="Proteomes" id="UP001156870">
    <property type="component" value="Unassembled WGS sequence"/>
</dbReference>
<sequence length="1215" mass="137537">MYLKKFMYVNWGNIPQLEFEFGPICLFSGGNGSGKTTAADAIQTVMTAAHDHLFHFNPGQDEATQRGRGKQVRTLASYVLGCDDGSYARPNGCDGYLAAVFHPTQGEDSEPFTAIIAMRAHIDGAGEKSVARLDDLQFYILPSEQLHLSHFVKDDTGGRYVVPTDRLFKLLKTEFGPNAVEKYDKKKSYLCRLYGALRGRSEAVNEREAMTAARAFSRFMAYKPVRSINDFVATEILEPRDLGEAIRSVSSLLKTIHGMEQESRHLRESIHTLSNADGVAKSYIHQWLDFTVLRYTQAKAHSLVDQKKYIDAKREQKQLRDSLANNQKERGVAEQRRRQCREQAREMEAKRLGIPALRSKDELEQKIQDAHNQLHQLVPVLLQQDQVRQNNIEAAKELLSALESTSIELTVPGLNDKSLHKACSAVQQSADAVDLDLHHLLAKDWVDITPLESKLDDTLLLQQTHNRWHSLLFEANGEAGADNSSSVRDQLRAEGQRVKGEEAALQRAIERKQQDIHTLRGRRSSYPSFVNVALEAIHRKLPEADARVLCDYVEVLDGAWQSAIEGYIGGARFGIIVAPECEAEAIAIVRGLPGRDSRARVIQGSKARRDAEKIHLPTHSIIELMEFDHATARDYLIASYGNVEQVSDTQTLRNTRRGLTRDCIGSGNYAMFRCDMDDSELVFGKLGRERALLAKESEVTSLENQWAELQRQSQWCAEMLSLVDRCAPLTVFDTLQEMLRLHRSATAAETGLDQLDITDFTQLDDALAELHQQEESYLSTLGQLQKQAGEIEARTKVLDKQCKILADAQEQSVDEAELAEQGVRAIAADWGEFDVEQRLNEADDTAANTNLAVLVNSFTQLQTELSGAAHQLVKAVMAHNQICRPSDALNFEPDFGVEHGVNFFRQIVHLQRQLDSIHNRLKNNVLAEKHTQLGTLKDSFNNTFVTNLCHSIYQSINDGKKTLEDLNRELEHHRFGADRESFRFGWEWIPEYKEYWQFFKEVIDSPALADGNTLFEMKLTKKASAVRERMMSMLLDDDENAALRELERVADYRNYRNYEIYKEPESKAPIALSQYGTGSGGQLETPAYIIRSAAITSAFRFNEGKSHLRMVLVDEAFSKMDEHRSREVIHYLTESLGLQLMFIMPTSKSGPFMDLISNQFVFTKCPINGTIGQLNTRVLVDRQVCNRERIKELWAQHRRTIRHQGALDFMAEFEA</sequence>
<dbReference type="Pfam" id="PF13558">
    <property type="entry name" value="SbcC_Walker_B"/>
    <property type="match status" value="1"/>
</dbReference>
<comment type="caution">
    <text evidence="2">The sequence shown here is derived from an EMBL/GenBank/DDBJ whole genome shotgun (WGS) entry which is preliminary data.</text>
</comment>
<keyword evidence="3" id="KW-1185">Reference proteome</keyword>
<dbReference type="GO" id="GO:0000731">
    <property type="term" value="P:DNA synthesis involved in DNA repair"/>
    <property type="evidence" value="ECO:0007669"/>
    <property type="project" value="TreeGrafter"/>
</dbReference>
<evidence type="ECO:0008006" key="4">
    <source>
        <dbReference type="Google" id="ProtNLM"/>
    </source>
</evidence>
<dbReference type="RefSeq" id="WP_232595158.1">
    <property type="nucleotide sequence ID" value="NZ_BSPD01000067.1"/>
</dbReference>
<dbReference type="AlphaFoldDB" id="A0AA37TBX3"/>
<dbReference type="Gene3D" id="3.40.50.300">
    <property type="entry name" value="P-loop containing nucleotide triphosphate hydrolases"/>
    <property type="match status" value="1"/>
</dbReference>
<dbReference type="PANTHER" id="PTHR32182">
    <property type="entry name" value="DNA REPLICATION AND REPAIR PROTEIN RECF"/>
    <property type="match status" value="1"/>
</dbReference>
<reference evidence="2 3" key="1">
    <citation type="journal article" date="2014" name="Int. J. Syst. Evol. Microbiol.">
        <title>Complete genome sequence of Corynebacterium casei LMG S-19264T (=DSM 44701T), isolated from a smear-ripened cheese.</title>
        <authorList>
            <consortium name="US DOE Joint Genome Institute (JGI-PGF)"/>
            <person name="Walter F."/>
            <person name="Albersmeier A."/>
            <person name="Kalinowski J."/>
            <person name="Ruckert C."/>
        </authorList>
    </citation>
    <scope>NUCLEOTIDE SEQUENCE [LARGE SCALE GENOMIC DNA]</scope>
    <source>
        <strain evidence="2 3">NBRC 110095</strain>
    </source>
</reference>
<evidence type="ECO:0000313" key="3">
    <source>
        <dbReference type="Proteomes" id="UP001156870"/>
    </source>
</evidence>
<evidence type="ECO:0000256" key="1">
    <source>
        <dbReference type="SAM" id="Coils"/>
    </source>
</evidence>
<dbReference type="SUPFAM" id="SSF52540">
    <property type="entry name" value="P-loop containing nucleoside triphosphate hydrolases"/>
    <property type="match status" value="1"/>
</dbReference>
<accession>A0AA37TBX3</accession>
<gene>
    <name evidence="2" type="ORF">GCM10007877_29240</name>
</gene>
<dbReference type="EMBL" id="BSPD01000067">
    <property type="protein sequence ID" value="GLS27205.1"/>
    <property type="molecule type" value="Genomic_DNA"/>
</dbReference>
<dbReference type="PANTHER" id="PTHR32182:SF0">
    <property type="entry name" value="DNA REPLICATION AND REPAIR PROTEIN RECF"/>
    <property type="match status" value="1"/>
</dbReference>
<organism evidence="2 3">
    <name type="scientific">Marinibactrum halimedae</name>
    <dbReference type="NCBI Taxonomy" id="1444977"/>
    <lineage>
        <taxon>Bacteria</taxon>
        <taxon>Pseudomonadati</taxon>
        <taxon>Pseudomonadota</taxon>
        <taxon>Gammaproteobacteria</taxon>
        <taxon>Cellvibrionales</taxon>
        <taxon>Cellvibrionaceae</taxon>
        <taxon>Marinibactrum</taxon>
    </lineage>
</organism>
<keyword evidence="1" id="KW-0175">Coiled coil</keyword>
<feature type="coiled-coil region" evidence="1">
    <location>
        <begin position="309"/>
        <end position="350"/>
    </location>
</feature>
<name>A0AA37TBX3_9GAMM</name>